<dbReference type="AlphaFoldDB" id="A0A6A6FFY5"/>
<evidence type="ECO:0000313" key="2">
    <source>
        <dbReference type="EMBL" id="KAF2212332.1"/>
    </source>
</evidence>
<feature type="compositionally biased region" description="Polar residues" evidence="1">
    <location>
        <begin position="14"/>
        <end position="34"/>
    </location>
</feature>
<evidence type="ECO:0000256" key="1">
    <source>
        <dbReference type="SAM" id="MobiDB-lite"/>
    </source>
</evidence>
<accession>A0A6A6FFY5</accession>
<proteinExistence type="predicted"/>
<evidence type="ECO:0000313" key="3">
    <source>
        <dbReference type="Proteomes" id="UP000799539"/>
    </source>
</evidence>
<organism evidence="2 3">
    <name type="scientific">Cercospora zeae-maydis SCOH1-5</name>
    <dbReference type="NCBI Taxonomy" id="717836"/>
    <lineage>
        <taxon>Eukaryota</taxon>
        <taxon>Fungi</taxon>
        <taxon>Dikarya</taxon>
        <taxon>Ascomycota</taxon>
        <taxon>Pezizomycotina</taxon>
        <taxon>Dothideomycetes</taxon>
        <taxon>Dothideomycetidae</taxon>
        <taxon>Mycosphaerellales</taxon>
        <taxon>Mycosphaerellaceae</taxon>
        <taxon>Cercospora</taxon>
    </lineage>
</organism>
<feature type="compositionally biased region" description="Polar residues" evidence="1">
    <location>
        <begin position="46"/>
        <end position="59"/>
    </location>
</feature>
<name>A0A6A6FFY5_9PEZI</name>
<gene>
    <name evidence="2" type="ORF">CERZMDRAFT_90739</name>
</gene>
<sequence>MPCPPAPPEQQQQHSYEMTTQPSHSLPVSRTPAHTTGGYVAFNPAAHSNSTPAPSTPTMQDGPRRNITVAGQATNDYFGDAGRVPQRSVTAPLEPQSAEPLRASASDFLDDYGPPPSHQSFSRPQPPMNPVQYRSYTAEPYVPPSNNQSFSRPPPPPNPVQGRSHTAGPEPPGQWRRYS</sequence>
<keyword evidence="3" id="KW-1185">Reference proteome</keyword>
<feature type="region of interest" description="Disordered" evidence="1">
    <location>
        <begin position="1"/>
        <end position="179"/>
    </location>
</feature>
<dbReference type="Proteomes" id="UP000799539">
    <property type="component" value="Unassembled WGS sequence"/>
</dbReference>
<protein>
    <submittedName>
        <fullName evidence="2">Uncharacterized protein</fullName>
    </submittedName>
</protein>
<reference evidence="2" key="1">
    <citation type="journal article" date="2020" name="Stud. Mycol.">
        <title>101 Dothideomycetes genomes: a test case for predicting lifestyles and emergence of pathogens.</title>
        <authorList>
            <person name="Haridas S."/>
            <person name="Albert R."/>
            <person name="Binder M."/>
            <person name="Bloem J."/>
            <person name="Labutti K."/>
            <person name="Salamov A."/>
            <person name="Andreopoulos B."/>
            <person name="Baker S."/>
            <person name="Barry K."/>
            <person name="Bills G."/>
            <person name="Bluhm B."/>
            <person name="Cannon C."/>
            <person name="Castanera R."/>
            <person name="Culley D."/>
            <person name="Daum C."/>
            <person name="Ezra D."/>
            <person name="Gonzalez J."/>
            <person name="Henrissat B."/>
            <person name="Kuo A."/>
            <person name="Liang C."/>
            <person name="Lipzen A."/>
            <person name="Lutzoni F."/>
            <person name="Magnuson J."/>
            <person name="Mondo S."/>
            <person name="Nolan M."/>
            <person name="Ohm R."/>
            <person name="Pangilinan J."/>
            <person name="Park H.-J."/>
            <person name="Ramirez L."/>
            <person name="Alfaro M."/>
            <person name="Sun H."/>
            <person name="Tritt A."/>
            <person name="Yoshinaga Y."/>
            <person name="Zwiers L.-H."/>
            <person name="Turgeon B."/>
            <person name="Goodwin S."/>
            <person name="Spatafora J."/>
            <person name="Crous P."/>
            <person name="Grigoriev I."/>
        </authorList>
    </citation>
    <scope>NUCLEOTIDE SEQUENCE</scope>
    <source>
        <strain evidence="2">SCOH1-5</strain>
    </source>
</reference>
<dbReference type="EMBL" id="ML992673">
    <property type="protein sequence ID" value="KAF2212332.1"/>
    <property type="molecule type" value="Genomic_DNA"/>
</dbReference>